<keyword evidence="3" id="KW-1185">Reference proteome</keyword>
<proteinExistence type="predicted"/>
<sequence length="88" mass="9824">MEELNKKQPKKDQKIIIIGINLAVLAAYTIYFGVNKEELIIIGEAFFIAVQIIICLIAAIFVYRKEFLLSALVVLLIGFSTCLAVFTS</sequence>
<protein>
    <submittedName>
        <fullName evidence="2">Uncharacterized protein</fullName>
    </submittedName>
</protein>
<feature type="transmembrane region" description="Helical" evidence="1">
    <location>
        <begin position="15"/>
        <end position="34"/>
    </location>
</feature>
<dbReference type="AlphaFoldDB" id="A0A5B8W7S0"/>
<keyword evidence="1" id="KW-1133">Transmembrane helix</keyword>
<name>A0A5B8W7S0_9SPHI</name>
<feature type="transmembrane region" description="Helical" evidence="1">
    <location>
        <begin position="40"/>
        <end position="62"/>
    </location>
</feature>
<dbReference type="RefSeq" id="WP_147059665.1">
    <property type="nucleotide sequence ID" value="NZ_CP042437.1"/>
</dbReference>
<evidence type="ECO:0000313" key="3">
    <source>
        <dbReference type="Proteomes" id="UP000321362"/>
    </source>
</evidence>
<keyword evidence="1" id="KW-0812">Transmembrane</keyword>
<organism evidence="2 3">
    <name type="scientific">Mucilaginibacter ginsenosidivorax</name>
    <dbReference type="NCBI Taxonomy" id="862126"/>
    <lineage>
        <taxon>Bacteria</taxon>
        <taxon>Pseudomonadati</taxon>
        <taxon>Bacteroidota</taxon>
        <taxon>Sphingobacteriia</taxon>
        <taxon>Sphingobacteriales</taxon>
        <taxon>Sphingobacteriaceae</taxon>
        <taxon>Mucilaginibacter</taxon>
    </lineage>
</organism>
<dbReference type="EMBL" id="CP042437">
    <property type="protein sequence ID" value="QEC79761.1"/>
    <property type="molecule type" value="Genomic_DNA"/>
</dbReference>
<evidence type="ECO:0000256" key="1">
    <source>
        <dbReference type="SAM" id="Phobius"/>
    </source>
</evidence>
<reference evidence="2 3" key="1">
    <citation type="journal article" date="2013" name="J. Microbiol.">
        <title>Mucilaginibacter ginsenosidivorax sp. nov., with ginsenoside converting activity isolated from sediment.</title>
        <authorList>
            <person name="Kim J.K."/>
            <person name="Choi T.E."/>
            <person name="Liu Q.M."/>
            <person name="Park H.Y."/>
            <person name="Yi T.H."/>
            <person name="Yoon M.H."/>
            <person name="Kim S.C."/>
            <person name="Im W.T."/>
        </authorList>
    </citation>
    <scope>NUCLEOTIDE SEQUENCE [LARGE SCALE GENOMIC DNA]</scope>
    <source>
        <strain evidence="2 3">KHI28</strain>
    </source>
</reference>
<gene>
    <name evidence="2" type="ORF">FSB76_28800</name>
</gene>
<evidence type="ECO:0000313" key="2">
    <source>
        <dbReference type="EMBL" id="QEC79761.1"/>
    </source>
</evidence>
<dbReference type="Proteomes" id="UP000321362">
    <property type="component" value="Chromosome"/>
</dbReference>
<feature type="transmembrane region" description="Helical" evidence="1">
    <location>
        <begin position="67"/>
        <end position="86"/>
    </location>
</feature>
<dbReference type="KEGG" id="mgk:FSB76_28800"/>
<dbReference type="OrthoDB" id="799816at2"/>
<keyword evidence="1" id="KW-0472">Membrane</keyword>
<accession>A0A5B8W7S0</accession>